<gene>
    <name evidence="3" type="ORF">TrCOL_g7512</name>
</gene>
<name>A0A9W7G7F2_9STRA</name>
<evidence type="ECO:0000313" key="4">
    <source>
        <dbReference type="Proteomes" id="UP001165065"/>
    </source>
</evidence>
<dbReference type="SMART" id="SM00698">
    <property type="entry name" value="MORN"/>
    <property type="match status" value="6"/>
</dbReference>
<dbReference type="AlphaFoldDB" id="A0A9W7G7F2"/>
<comment type="caution">
    <text evidence="3">The sequence shown here is derived from an EMBL/GenBank/DDBJ whole genome shotgun (WGS) entry which is preliminary data.</text>
</comment>
<evidence type="ECO:0000313" key="3">
    <source>
        <dbReference type="EMBL" id="GMI34797.1"/>
    </source>
</evidence>
<evidence type="ECO:0000256" key="2">
    <source>
        <dbReference type="SAM" id="Coils"/>
    </source>
</evidence>
<reference evidence="4" key="1">
    <citation type="journal article" date="2023" name="Commun. Biol.">
        <title>Genome analysis of Parmales, the sister group of diatoms, reveals the evolutionary specialization of diatoms from phago-mixotrophs to photoautotrophs.</title>
        <authorList>
            <person name="Ban H."/>
            <person name="Sato S."/>
            <person name="Yoshikawa S."/>
            <person name="Yamada K."/>
            <person name="Nakamura Y."/>
            <person name="Ichinomiya M."/>
            <person name="Sato N."/>
            <person name="Blanc-Mathieu R."/>
            <person name="Endo H."/>
            <person name="Kuwata A."/>
            <person name="Ogata H."/>
        </authorList>
    </citation>
    <scope>NUCLEOTIDE SEQUENCE [LARGE SCALE GENOMIC DNA]</scope>
</reference>
<keyword evidence="4" id="KW-1185">Reference proteome</keyword>
<dbReference type="Pfam" id="PF02493">
    <property type="entry name" value="MORN"/>
    <property type="match status" value="7"/>
</dbReference>
<dbReference type="Gene3D" id="2.20.110.10">
    <property type="entry name" value="Histone H3 K4-specific methyltransferase SET7/9 N-terminal domain"/>
    <property type="match status" value="3"/>
</dbReference>
<evidence type="ECO:0000256" key="1">
    <source>
        <dbReference type="ARBA" id="ARBA00022737"/>
    </source>
</evidence>
<accession>A0A9W7G7F2</accession>
<dbReference type="EMBL" id="BRYA01000882">
    <property type="protein sequence ID" value="GMI34797.1"/>
    <property type="molecule type" value="Genomic_DNA"/>
</dbReference>
<dbReference type="InterPro" id="IPR003409">
    <property type="entry name" value="MORN"/>
</dbReference>
<keyword evidence="1" id="KW-0677">Repeat</keyword>
<dbReference type="PANTHER" id="PTHR43215">
    <property type="entry name" value="RADIAL SPOKE HEAD 1 HOMOLOG"/>
    <property type="match status" value="1"/>
</dbReference>
<dbReference type="PANTHER" id="PTHR43215:SF14">
    <property type="entry name" value="RADIAL SPOKE HEAD 1 HOMOLOG"/>
    <property type="match status" value="1"/>
</dbReference>
<proteinExistence type="predicted"/>
<dbReference type="SUPFAM" id="SSF82185">
    <property type="entry name" value="Histone H3 K4-specific methyltransferase SET7/9 N-terminal domain"/>
    <property type="match status" value="3"/>
</dbReference>
<dbReference type="Proteomes" id="UP001165065">
    <property type="component" value="Unassembled WGS sequence"/>
</dbReference>
<organism evidence="3 4">
    <name type="scientific">Triparma columacea</name>
    <dbReference type="NCBI Taxonomy" id="722753"/>
    <lineage>
        <taxon>Eukaryota</taxon>
        <taxon>Sar</taxon>
        <taxon>Stramenopiles</taxon>
        <taxon>Ochrophyta</taxon>
        <taxon>Bolidophyceae</taxon>
        <taxon>Parmales</taxon>
        <taxon>Triparmaceae</taxon>
        <taxon>Triparma</taxon>
    </lineage>
</organism>
<sequence length="817" mass="94357">MADIDYNATKINLIKHENIEKPGIHLKSVAREKERKTKWENELIRVSVLDNDGNERLGCTWRLPRHKCTPDFLQEIINRSPAAEDPDGCLLEFLRDSSGVDLIWPDQIQARCNPKPFSYYVVKKFVTEGYDAQSDSHYTGDLRVMMKDVPMKTENEKYAVKMEDVRAWVLAGVVEEDSYVTKYSKKVAKLAKAMEILTKRIKHTANQPVFDDKGNEVHGVLADKEREDRYLEMSREREKVEEEHDKTKHELELAMSQRIASKCELVRGNVDEASSRCTWKVIFSGINKERFENLVAHKTDWNGIRLAIGRGDRRPYTGRGSIPDGSKPFVPDLREYLVNMHGVKVTRLEDGFGTYQELDRQSTEIKGKRFQYYHGTFREGLKQGYGIWYTDEGIYSGQVHENQPEGKGRMDYANGDNVTGEFKVRQDHKNSLLGTNPYARGEPNGKCTRTFADGSFYEGEMYDGCITGKGTYINAMGERYDGEFQKGYFHGKGRLITVVGEVMEGDFVDGLLHGYGSYLNSRNDKYEGAFDRGEKHGKGMETFSDGNRFIGFFQDGLRLWHGETYYGNVKEKTGERGEVMLQYDCKHEGPWRAGMMRSNGCVTYSATRNVWPSMNKTHPRYPFLSNLKNNEDIANKRQNKHKKKAYDMDRMLRKEIERKKSKVFRQQRHLSKKNMYYAKNYEETEDLDAGILEGSTAYRKSTIENKINKQQKVVMSPRNIDEADITPGLQFVDAQKMKKRVPRLLLESLEIDGKVQKELGENPKHTVLSKLMQSDFEEMEERRRFINLDRKKENIERVLEKMYKAMSGGEGEGGDKK</sequence>
<feature type="coiled-coil region" evidence="2">
    <location>
        <begin position="230"/>
        <end position="257"/>
    </location>
</feature>
<protein>
    <submittedName>
        <fullName evidence="3">Uncharacterized protein</fullName>
    </submittedName>
</protein>
<keyword evidence="2" id="KW-0175">Coiled coil</keyword>
<dbReference type="OrthoDB" id="270720at2759"/>